<organism evidence="1 2">
    <name type="scientific">Paenibacillus ginsengarvi</name>
    <dbReference type="NCBI Taxonomy" id="400777"/>
    <lineage>
        <taxon>Bacteria</taxon>
        <taxon>Bacillati</taxon>
        <taxon>Bacillota</taxon>
        <taxon>Bacilli</taxon>
        <taxon>Bacillales</taxon>
        <taxon>Paenibacillaceae</taxon>
        <taxon>Paenibacillus</taxon>
    </lineage>
</organism>
<dbReference type="Proteomes" id="UP000282311">
    <property type="component" value="Unassembled WGS sequence"/>
</dbReference>
<comment type="caution">
    <text evidence="1">The sequence shown here is derived from an EMBL/GenBank/DDBJ whole genome shotgun (WGS) entry which is preliminary data.</text>
</comment>
<protein>
    <submittedName>
        <fullName evidence="1">Uncharacterized protein</fullName>
    </submittedName>
</protein>
<evidence type="ECO:0000313" key="2">
    <source>
        <dbReference type="Proteomes" id="UP000282311"/>
    </source>
</evidence>
<dbReference type="AlphaFoldDB" id="A0A3B0B5R5"/>
<reference evidence="1 2" key="1">
    <citation type="journal article" date="2007" name="Int. J. Syst. Evol. Microbiol.">
        <title>Paenibacillus ginsengarvi sp. nov., isolated from soil from ginseng cultivation.</title>
        <authorList>
            <person name="Yoon M.H."/>
            <person name="Ten L.N."/>
            <person name="Im W.T."/>
        </authorList>
    </citation>
    <scope>NUCLEOTIDE SEQUENCE [LARGE SCALE GENOMIC DNA]</scope>
    <source>
        <strain evidence="1 2">KCTC 13059</strain>
    </source>
</reference>
<evidence type="ECO:0000313" key="1">
    <source>
        <dbReference type="EMBL" id="RKN66106.1"/>
    </source>
</evidence>
<name>A0A3B0B5R5_9BACL</name>
<keyword evidence="2" id="KW-1185">Reference proteome</keyword>
<sequence length="70" mass="8643">MNWRMWRDRSYDLQIMGIFERKGVQEALLQFIPLRDKLNSKPGLPKKPSHERTAFRFYSFNTCYRRLIQY</sequence>
<accession>A0A3B0B5R5</accession>
<gene>
    <name evidence="1" type="ORF">D7M11_31375</name>
</gene>
<proteinExistence type="predicted"/>
<dbReference type="EMBL" id="RBAH01000034">
    <property type="protein sequence ID" value="RKN66106.1"/>
    <property type="molecule type" value="Genomic_DNA"/>
</dbReference>